<dbReference type="AlphaFoldDB" id="A0A645ICD5"/>
<accession>A0A645ICD5</accession>
<name>A0A645ICD5_9ZZZZ</name>
<protein>
    <submittedName>
        <fullName evidence="1">Uncharacterized protein</fullName>
    </submittedName>
</protein>
<evidence type="ECO:0000313" key="1">
    <source>
        <dbReference type="EMBL" id="MPN48492.1"/>
    </source>
</evidence>
<reference evidence="1" key="1">
    <citation type="submission" date="2019-08" db="EMBL/GenBank/DDBJ databases">
        <authorList>
            <person name="Kucharzyk K."/>
            <person name="Murdoch R.W."/>
            <person name="Higgins S."/>
            <person name="Loffler F."/>
        </authorList>
    </citation>
    <scope>NUCLEOTIDE SEQUENCE</scope>
</reference>
<gene>
    <name evidence="1" type="ORF">SDC9_196099</name>
</gene>
<proteinExistence type="predicted"/>
<organism evidence="1">
    <name type="scientific">bioreactor metagenome</name>
    <dbReference type="NCBI Taxonomy" id="1076179"/>
    <lineage>
        <taxon>unclassified sequences</taxon>
        <taxon>metagenomes</taxon>
        <taxon>ecological metagenomes</taxon>
    </lineage>
</organism>
<dbReference type="EMBL" id="VSSQ01110854">
    <property type="protein sequence ID" value="MPN48492.1"/>
    <property type="molecule type" value="Genomic_DNA"/>
</dbReference>
<comment type="caution">
    <text evidence="1">The sequence shown here is derived from an EMBL/GenBank/DDBJ whole genome shotgun (WGS) entry which is preliminary data.</text>
</comment>
<sequence length="171" mass="18655">MAQFIQRRIALTHAEDRVGVVILRAAFGRIPAAGVAEKHCAVGIFHRPEIPRTEITAVDMRLSRAAVVVEAENVVAVAFSPLRNETERAAHGRDGNESVVDQGMVPMDPRTGGILSPGQHLPAVIVGVKHCRLNGLLEVVEAFGSLRRHAYLHQCRKKHAGEDGNDCNYDQ</sequence>